<dbReference type="GO" id="GO:0016020">
    <property type="term" value="C:membrane"/>
    <property type="evidence" value="ECO:0007669"/>
    <property type="project" value="UniProtKB-SubCell"/>
</dbReference>
<keyword evidence="3 8" id="KW-0328">Glycosyltransferase</keyword>
<evidence type="ECO:0000313" key="10">
    <source>
        <dbReference type="Proteomes" id="UP000271162"/>
    </source>
</evidence>
<keyword evidence="10" id="KW-1185">Reference proteome</keyword>
<dbReference type="InterPro" id="IPR052012">
    <property type="entry name" value="GTase_92"/>
</dbReference>
<dbReference type="EMBL" id="UYSL01020781">
    <property type="protein sequence ID" value="VDL76094.1"/>
    <property type="molecule type" value="Genomic_DNA"/>
</dbReference>
<reference evidence="9 10" key="2">
    <citation type="submission" date="2018-11" db="EMBL/GenBank/DDBJ databases">
        <authorList>
            <consortium name="Pathogen Informatics"/>
        </authorList>
    </citation>
    <scope>NUCLEOTIDE SEQUENCE [LARGE SCALE GENOMIC DNA]</scope>
</reference>
<evidence type="ECO:0000256" key="5">
    <source>
        <dbReference type="ARBA" id="ARBA00022692"/>
    </source>
</evidence>
<organism evidence="11">
    <name type="scientific">Nippostrongylus brasiliensis</name>
    <name type="common">Rat hookworm</name>
    <dbReference type="NCBI Taxonomy" id="27835"/>
    <lineage>
        <taxon>Eukaryota</taxon>
        <taxon>Metazoa</taxon>
        <taxon>Ecdysozoa</taxon>
        <taxon>Nematoda</taxon>
        <taxon>Chromadorea</taxon>
        <taxon>Rhabditida</taxon>
        <taxon>Rhabditina</taxon>
        <taxon>Rhabditomorpha</taxon>
        <taxon>Strongyloidea</taxon>
        <taxon>Heligmosomidae</taxon>
        <taxon>Nippostrongylus</taxon>
    </lineage>
</organism>
<dbReference type="Proteomes" id="UP000271162">
    <property type="component" value="Unassembled WGS sequence"/>
</dbReference>
<evidence type="ECO:0000256" key="3">
    <source>
        <dbReference type="ARBA" id="ARBA00022676"/>
    </source>
</evidence>
<evidence type="ECO:0000313" key="11">
    <source>
        <dbReference type="WBParaSite" id="NBR_0001250401-mRNA-1"/>
    </source>
</evidence>
<proteinExistence type="inferred from homology"/>
<dbReference type="EC" id="2.4.1.-" evidence="8"/>
<dbReference type="WBParaSite" id="NBR_0001250401-mRNA-1">
    <property type="protein sequence ID" value="NBR_0001250401-mRNA-1"/>
    <property type="gene ID" value="NBR_0001250401"/>
</dbReference>
<keyword evidence="4 8" id="KW-0808">Transferase</keyword>
<dbReference type="PANTHER" id="PTHR21645">
    <property type="entry name" value="GLYCOSYLTRANSFERASE FAMILY 92 PROTEIN"/>
    <property type="match status" value="1"/>
</dbReference>
<dbReference type="GO" id="GO:0016757">
    <property type="term" value="F:glycosyltransferase activity"/>
    <property type="evidence" value="ECO:0007669"/>
    <property type="project" value="UniProtKB-UniRule"/>
</dbReference>
<dbReference type="AlphaFoldDB" id="A0A0N4Y8F7"/>
<evidence type="ECO:0000256" key="4">
    <source>
        <dbReference type="ARBA" id="ARBA00022679"/>
    </source>
</evidence>
<evidence type="ECO:0000313" key="9">
    <source>
        <dbReference type="EMBL" id="VDL76094.1"/>
    </source>
</evidence>
<reference evidence="11" key="1">
    <citation type="submission" date="2017-02" db="UniProtKB">
        <authorList>
            <consortium name="WormBaseParasite"/>
        </authorList>
    </citation>
    <scope>IDENTIFICATION</scope>
</reference>
<keyword evidence="5" id="KW-0812">Transmembrane</keyword>
<evidence type="ECO:0000256" key="2">
    <source>
        <dbReference type="ARBA" id="ARBA00007647"/>
    </source>
</evidence>
<sequence>MHFYVRSMIADLFAMLSRYPNVRIEPWPGVSLGSKRATSNSFDPNIELEFRNQASAMTDCLLMYKESAKFIIFPDTDDVIIPRLGRTYLEEFEKVFNVYPDAAVIAYNMSQSAITTSETRWGKLVVRPERTNSAWIHRSYGIREGFKQVTLPIELNSALHLRFWSFVNQSRLSDDILPSYNPLLKNLSGPALVDRTDLEKIHRNFMARAHEMSNVYDGLPVVSIYYPLIEQCYNRIFYNGEQHSKCKGPELCDLPQFPGVRCVNVQSQYETFDAYDRIFLHRLVTSRFEHSNLGCLV</sequence>
<dbReference type="PANTHER" id="PTHR21645:SF2">
    <property type="entry name" value="GLYCOSYLTRANSFERASE FAMILY 92 PROTEIN F59C6.8"/>
    <property type="match status" value="1"/>
</dbReference>
<dbReference type="Pfam" id="PF01697">
    <property type="entry name" value="Glyco_transf_92"/>
    <property type="match status" value="1"/>
</dbReference>
<evidence type="ECO:0000256" key="1">
    <source>
        <dbReference type="ARBA" id="ARBA00004167"/>
    </source>
</evidence>
<comment type="similarity">
    <text evidence="2 8">Belongs to the glycosyltransferase 92 family.</text>
</comment>
<keyword evidence="6" id="KW-1133">Transmembrane helix</keyword>
<dbReference type="OMA" id="ERTNSAW"/>
<name>A0A0N4Y8F7_NIPBR</name>
<evidence type="ECO:0000256" key="7">
    <source>
        <dbReference type="ARBA" id="ARBA00023136"/>
    </source>
</evidence>
<comment type="subcellular location">
    <subcellularLocation>
        <location evidence="1">Membrane</location>
        <topology evidence="1">Single-pass membrane protein</topology>
    </subcellularLocation>
</comment>
<evidence type="ECO:0000256" key="8">
    <source>
        <dbReference type="RuleBase" id="RU366017"/>
    </source>
</evidence>
<evidence type="ECO:0000256" key="6">
    <source>
        <dbReference type="ARBA" id="ARBA00022989"/>
    </source>
</evidence>
<keyword evidence="7" id="KW-0472">Membrane</keyword>
<gene>
    <name evidence="9" type="ORF">NBR_LOCUS12505</name>
</gene>
<protein>
    <recommendedName>
        <fullName evidence="8">Glycosyltransferase family 92 protein</fullName>
        <ecNumber evidence="8">2.4.1.-</ecNumber>
    </recommendedName>
</protein>
<dbReference type="InterPro" id="IPR008166">
    <property type="entry name" value="Glyco_transf_92"/>
</dbReference>
<accession>A0A0N4Y8F7</accession>